<dbReference type="AlphaFoldDB" id="A0A8T0W632"/>
<evidence type="ECO:0000313" key="2">
    <source>
        <dbReference type="Proteomes" id="UP000823388"/>
    </source>
</evidence>
<evidence type="ECO:0000313" key="1">
    <source>
        <dbReference type="EMBL" id="KAG2642738.1"/>
    </source>
</evidence>
<organism evidence="1 2">
    <name type="scientific">Panicum virgatum</name>
    <name type="common">Blackwell switchgrass</name>
    <dbReference type="NCBI Taxonomy" id="38727"/>
    <lineage>
        <taxon>Eukaryota</taxon>
        <taxon>Viridiplantae</taxon>
        <taxon>Streptophyta</taxon>
        <taxon>Embryophyta</taxon>
        <taxon>Tracheophyta</taxon>
        <taxon>Spermatophyta</taxon>
        <taxon>Magnoliopsida</taxon>
        <taxon>Liliopsida</taxon>
        <taxon>Poales</taxon>
        <taxon>Poaceae</taxon>
        <taxon>PACMAD clade</taxon>
        <taxon>Panicoideae</taxon>
        <taxon>Panicodae</taxon>
        <taxon>Paniceae</taxon>
        <taxon>Panicinae</taxon>
        <taxon>Panicum</taxon>
        <taxon>Panicum sect. Hiantes</taxon>
    </lineage>
</organism>
<keyword evidence="2" id="KW-1185">Reference proteome</keyword>
<comment type="caution">
    <text evidence="1">The sequence shown here is derived from an EMBL/GenBank/DDBJ whole genome shotgun (WGS) entry which is preliminary data.</text>
</comment>
<gene>
    <name evidence="1" type="ORF">PVAP13_2KG196400</name>
</gene>
<protein>
    <submittedName>
        <fullName evidence="1">Uncharacterized protein</fullName>
    </submittedName>
</protein>
<name>A0A8T0W632_PANVG</name>
<dbReference type="Proteomes" id="UP000823388">
    <property type="component" value="Chromosome 2K"/>
</dbReference>
<proteinExistence type="predicted"/>
<reference evidence="1" key="1">
    <citation type="submission" date="2020-05" db="EMBL/GenBank/DDBJ databases">
        <title>WGS assembly of Panicum virgatum.</title>
        <authorList>
            <person name="Lovell J.T."/>
            <person name="Jenkins J."/>
            <person name="Shu S."/>
            <person name="Juenger T.E."/>
            <person name="Schmutz J."/>
        </authorList>
    </citation>
    <scope>NUCLEOTIDE SEQUENCE</scope>
    <source>
        <strain evidence="1">AP13</strain>
    </source>
</reference>
<accession>A0A8T0W632</accession>
<sequence>MRRRVGKGGCQGADYGNARGREVTDTGLAAPCREGWRAGAAASPCGKEMRPFTFCTLAPPCAKGGGSAASCATVGVGSWEGWHQLRHRLGREKEGAEPVVPPQGRDERGLVLSPLPLGKGGGPAAGLTTVTDWRWMGVGGVGVRVC</sequence>
<dbReference type="EMBL" id="CM029039">
    <property type="protein sequence ID" value="KAG2642738.1"/>
    <property type="molecule type" value="Genomic_DNA"/>
</dbReference>